<dbReference type="InterPro" id="IPR002641">
    <property type="entry name" value="PNPLA_dom"/>
</dbReference>
<dbReference type="InterPro" id="IPR021771">
    <property type="entry name" value="Triacylglycerol_lipase_N"/>
</dbReference>
<keyword evidence="8" id="KW-1185">Reference proteome</keyword>
<gene>
    <name evidence="7" type="ORF">HANVADRAFT_28362</name>
</gene>
<dbReference type="InterPro" id="IPR016035">
    <property type="entry name" value="Acyl_Trfase/lysoPLipase"/>
</dbReference>
<dbReference type="Gene3D" id="3.40.1090.10">
    <property type="entry name" value="Cytosolic phospholipase A2 catalytic domain"/>
    <property type="match status" value="1"/>
</dbReference>
<feature type="domain" description="PNPLA" evidence="6">
    <location>
        <begin position="184"/>
        <end position="387"/>
    </location>
</feature>
<evidence type="ECO:0000256" key="1">
    <source>
        <dbReference type="ARBA" id="ARBA00022801"/>
    </source>
</evidence>
<evidence type="ECO:0000256" key="5">
    <source>
        <dbReference type="SAM" id="MobiDB-lite"/>
    </source>
</evidence>
<dbReference type="PROSITE" id="PS51635">
    <property type="entry name" value="PNPLA"/>
    <property type="match status" value="1"/>
</dbReference>
<dbReference type="PANTHER" id="PTHR14226:SF44">
    <property type="entry name" value="TRIACYLGLYCEROL LIPASE 3"/>
    <property type="match status" value="1"/>
</dbReference>
<dbReference type="AlphaFoldDB" id="A0A1B7SI27"/>
<keyword evidence="1" id="KW-0378">Hydrolase</keyword>
<accession>A0A1B7SI27</accession>
<protein>
    <recommendedName>
        <fullName evidence="6">PNPLA domain-containing protein</fullName>
    </recommendedName>
</protein>
<dbReference type="PANTHER" id="PTHR14226">
    <property type="entry name" value="NEUROPATHY TARGET ESTERASE/SWISS CHEESE D.MELANOGASTER"/>
    <property type="match status" value="1"/>
</dbReference>
<evidence type="ECO:0000256" key="4">
    <source>
        <dbReference type="PROSITE-ProRule" id="PRU01161"/>
    </source>
</evidence>
<sequence>MKFYLECCLSILSHTPTPIKKLLLIYYIVVNFFLNLRTKDKQNYKDLLKELPNLTTYDAYLKWASKVDHLTGAYIWRESFVSNSYDYESVLALYMTLSNYDLSIASNVKKVKDLLITDGPFMSRNFARIGETKLYSKSLLGTKKLIEVLLKKCNNILDYLNEDDKNTDVAYFQTCNLSLGHTALILNGGSLFGLYHLGVFKALINNKSLPRIISGSSMGACIAAIVCCLPMEEVDKILNIDGYLMDKLINEEQNLLKECGYGQQDVKFLDDGSDQDLNMTKMISNVIFKGYSKDIFFIYKYIKLRVSKKMTFQEAFELTGYDYNIVIYPKQYIITCPTLLNHITSPNVIISSAIDCSLGSEMVPNCKLLCKNFEGEIVDFVQVDAYIEYLPPHRHSESHSDNNYSKAFAGEKRQHMRN</sequence>
<dbReference type="SUPFAM" id="SSF52151">
    <property type="entry name" value="FabD/lysophospholipase-like"/>
    <property type="match status" value="1"/>
</dbReference>
<name>A0A1B7SI27_9ASCO</name>
<evidence type="ECO:0000313" key="7">
    <source>
        <dbReference type="EMBL" id="OBA16131.1"/>
    </source>
</evidence>
<dbReference type="GO" id="GO:0006641">
    <property type="term" value="P:triglyceride metabolic process"/>
    <property type="evidence" value="ECO:0007669"/>
    <property type="project" value="UniProtKB-ARBA"/>
</dbReference>
<keyword evidence="3" id="KW-0443">Lipid metabolism</keyword>
<keyword evidence="2" id="KW-0442">Lipid degradation</keyword>
<dbReference type="Pfam" id="PF01734">
    <property type="entry name" value="Patatin"/>
    <property type="match status" value="1"/>
</dbReference>
<proteinExistence type="predicted"/>
<feature type="region of interest" description="Disordered" evidence="5">
    <location>
        <begin position="394"/>
        <end position="418"/>
    </location>
</feature>
<dbReference type="EMBL" id="LXPE01000613">
    <property type="protein sequence ID" value="OBA16131.1"/>
    <property type="molecule type" value="Genomic_DNA"/>
</dbReference>
<organism evidence="7 8">
    <name type="scientific">Hanseniaspora valbyensis NRRL Y-1626</name>
    <dbReference type="NCBI Taxonomy" id="766949"/>
    <lineage>
        <taxon>Eukaryota</taxon>
        <taxon>Fungi</taxon>
        <taxon>Dikarya</taxon>
        <taxon>Ascomycota</taxon>
        <taxon>Saccharomycotina</taxon>
        <taxon>Saccharomycetes</taxon>
        <taxon>Saccharomycodales</taxon>
        <taxon>Saccharomycodaceae</taxon>
        <taxon>Hanseniaspora</taxon>
    </lineage>
</organism>
<comment type="caution">
    <text evidence="7">The sequence shown here is derived from an EMBL/GenBank/DDBJ whole genome shotgun (WGS) entry which is preliminary data.</text>
</comment>
<feature type="short sequence motif" description="GXSXG" evidence="4">
    <location>
        <begin position="215"/>
        <end position="219"/>
    </location>
</feature>
<evidence type="ECO:0000256" key="3">
    <source>
        <dbReference type="ARBA" id="ARBA00023098"/>
    </source>
</evidence>
<feature type="compositionally biased region" description="Basic and acidic residues" evidence="5">
    <location>
        <begin position="409"/>
        <end position="418"/>
    </location>
</feature>
<dbReference type="InterPro" id="IPR050301">
    <property type="entry name" value="NTE"/>
</dbReference>
<comment type="caution">
    <text evidence="4">Lacks conserved residue(s) required for the propagation of feature annotation.</text>
</comment>
<reference evidence="8" key="1">
    <citation type="journal article" date="2016" name="Proc. Natl. Acad. Sci. U.S.A.">
        <title>Comparative genomics of biotechnologically important yeasts.</title>
        <authorList>
            <person name="Riley R."/>
            <person name="Haridas S."/>
            <person name="Wolfe K.H."/>
            <person name="Lopes M.R."/>
            <person name="Hittinger C.T."/>
            <person name="Goeker M."/>
            <person name="Salamov A.A."/>
            <person name="Wisecaver J.H."/>
            <person name="Long T.M."/>
            <person name="Calvey C.H."/>
            <person name="Aerts A.L."/>
            <person name="Barry K.W."/>
            <person name="Choi C."/>
            <person name="Clum A."/>
            <person name="Coughlan A.Y."/>
            <person name="Deshpande S."/>
            <person name="Douglass A.P."/>
            <person name="Hanson S.J."/>
            <person name="Klenk H.-P."/>
            <person name="LaButti K.M."/>
            <person name="Lapidus A."/>
            <person name="Lindquist E.A."/>
            <person name="Lipzen A.M."/>
            <person name="Meier-Kolthoff J.P."/>
            <person name="Ohm R.A."/>
            <person name="Otillar R.P."/>
            <person name="Pangilinan J.L."/>
            <person name="Peng Y."/>
            <person name="Rokas A."/>
            <person name="Rosa C.A."/>
            <person name="Scheuner C."/>
            <person name="Sibirny A.A."/>
            <person name="Slot J.C."/>
            <person name="Stielow J.B."/>
            <person name="Sun H."/>
            <person name="Kurtzman C.P."/>
            <person name="Blackwell M."/>
            <person name="Grigoriev I.V."/>
            <person name="Jeffries T.W."/>
        </authorList>
    </citation>
    <scope>NUCLEOTIDE SEQUENCE [LARGE SCALE GENOMIC DNA]</scope>
    <source>
        <strain evidence="8">NRRL Y-1626</strain>
    </source>
</reference>
<dbReference type="Proteomes" id="UP000092321">
    <property type="component" value="Unassembled WGS sequence"/>
</dbReference>
<dbReference type="OrthoDB" id="10049244at2759"/>
<dbReference type="Pfam" id="PF11815">
    <property type="entry name" value="DUF3336"/>
    <property type="match status" value="1"/>
</dbReference>
<dbReference type="GO" id="GO:0016042">
    <property type="term" value="P:lipid catabolic process"/>
    <property type="evidence" value="ECO:0007669"/>
    <property type="project" value="UniProtKB-KW"/>
</dbReference>
<evidence type="ECO:0000259" key="6">
    <source>
        <dbReference type="PROSITE" id="PS51635"/>
    </source>
</evidence>
<dbReference type="GO" id="GO:0004806">
    <property type="term" value="F:triacylglycerol lipase activity"/>
    <property type="evidence" value="ECO:0007669"/>
    <property type="project" value="InterPro"/>
</dbReference>
<evidence type="ECO:0000256" key="2">
    <source>
        <dbReference type="ARBA" id="ARBA00022963"/>
    </source>
</evidence>
<evidence type="ECO:0000313" key="8">
    <source>
        <dbReference type="Proteomes" id="UP000092321"/>
    </source>
</evidence>